<keyword evidence="2 3" id="KW-0472">Membrane</keyword>
<accession>A0A428MDA0</accession>
<evidence type="ECO:0000256" key="2">
    <source>
        <dbReference type="PIRNR" id="PIRNR016661"/>
    </source>
</evidence>
<name>A0A428MDA0_9BACT</name>
<sequence>MQSAISSPSGLAHSSASFQKTLTGRIILAVAATGLVAVCAHISLPLPFTPVPLTLQTFAVILVGMALGPVAGFSAMVLYLAQGATGLPVFTPHGPGGIAQLMGPTAGFLFSYPLAAASAGWVVRAPGSRASRFTRAVFAGCVASLFIFALGAGWLASLLHLNASATWHLAIAPFLPGEAIKITAAAGIYSTFERWRRS</sequence>
<keyword evidence="2" id="KW-1003">Cell membrane</keyword>
<evidence type="ECO:0000313" key="5">
    <source>
        <dbReference type="Proteomes" id="UP000269669"/>
    </source>
</evidence>
<dbReference type="EMBL" id="RSDW01000001">
    <property type="protein sequence ID" value="RSL14817.1"/>
    <property type="molecule type" value="Genomic_DNA"/>
</dbReference>
<dbReference type="AlphaFoldDB" id="A0A428MDA0"/>
<keyword evidence="2" id="KW-0813">Transport</keyword>
<proteinExistence type="inferred from homology"/>
<dbReference type="GO" id="GO:0005886">
    <property type="term" value="C:plasma membrane"/>
    <property type="evidence" value="ECO:0007669"/>
    <property type="project" value="UniProtKB-SubCell"/>
</dbReference>
<feature type="transmembrane region" description="Helical" evidence="3">
    <location>
        <begin position="167"/>
        <end position="192"/>
    </location>
</feature>
<keyword evidence="3" id="KW-1133">Transmembrane helix</keyword>
<keyword evidence="5" id="KW-1185">Reference proteome</keyword>
<gene>
    <name evidence="4" type="ORF">EDE15_0284</name>
</gene>
<dbReference type="InterPro" id="IPR003784">
    <property type="entry name" value="BioY"/>
</dbReference>
<reference evidence="4 5" key="1">
    <citation type="submission" date="2018-12" db="EMBL/GenBank/DDBJ databases">
        <title>Sequencing of bacterial isolates from soil warming experiment in Harvard Forest, Massachusetts, USA.</title>
        <authorList>
            <person name="Deangelis K."/>
        </authorList>
    </citation>
    <scope>NUCLEOTIDE SEQUENCE [LARGE SCALE GENOMIC DNA]</scope>
    <source>
        <strain evidence="4 5">EB153</strain>
    </source>
</reference>
<feature type="transmembrane region" description="Helical" evidence="3">
    <location>
        <begin position="101"/>
        <end position="123"/>
    </location>
</feature>
<evidence type="ECO:0000256" key="1">
    <source>
        <dbReference type="ARBA" id="ARBA00010692"/>
    </source>
</evidence>
<dbReference type="Proteomes" id="UP000269669">
    <property type="component" value="Unassembled WGS sequence"/>
</dbReference>
<feature type="transmembrane region" description="Helical" evidence="3">
    <location>
        <begin position="135"/>
        <end position="155"/>
    </location>
</feature>
<comment type="similarity">
    <text evidence="1 2">Belongs to the BioY family.</text>
</comment>
<dbReference type="Gene3D" id="1.10.1760.20">
    <property type="match status" value="1"/>
</dbReference>
<dbReference type="PIRSF" id="PIRSF016661">
    <property type="entry name" value="BioY"/>
    <property type="match status" value="1"/>
</dbReference>
<dbReference type="Pfam" id="PF02632">
    <property type="entry name" value="BioY"/>
    <property type="match status" value="1"/>
</dbReference>
<evidence type="ECO:0000313" key="4">
    <source>
        <dbReference type="EMBL" id="RSL14817.1"/>
    </source>
</evidence>
<comment type="caution">
    <text evidence="4">The sequence shown here is derived from an EMBL/GenBank/DDBJ whole genome shotgun (WGS) entry which is preliminary data.</text>
</comment>
<dbReference type="PANTHER" id="PTHR34295">
    <property type="entry name" value="BIOTIN TRANSPORTER BIOY"/>
    <property type="match status" value="1"/>
</dbReference>
<evidence type="ECO:0000256" key="3">
    <source>
        <dbReference type="SAM" id="Phobius"/>
    </source>
</evidence>
<keyword evidence="3" id="KW-0812">Transmembrane</keyword>
<dbReference type="GO" id="GO:0015225">
    <property type="term" value="F:biotin transmembrane transporter activity"/>
    <property type="evidence" value="ECO:0007669"/>
    <property type="project" value="UniProtKB-UniRule"/>
</dbReference>
<organism evidence="4 5">
    <name type="scientific">Edaphobacter aggregans</name>
    <dbReference type="NCBI Taxonomy" id="570835"/>
    <lineage>
        <taxon>Bacteria</taxon>
        <taxon>Pseudomonadati</taxon>
        <taxon>Acidobacteriota</taxon>
        <taxon>Terriglobia</taxon>
        <taxon>Terriglobales</taxon>
        <taxon>Acidobacteriaceae</taxon>
        <taxon>Edaphobacter</taxon>
    </lineage>
</organism>
<dbReference type="PANTHER" id="PTHR34295:SF1">
    <property type="entry name" value="BIOTIN TRANSPORTER BIOY"/>
    <property type="match status" value="1"/>
</dbReference>
<comment type="subcellular location">
    <subcellularLocation>
        <location evidence="2">Cell membrane</location>
        <topology evidence="2">Multi-pass membrane protein</topology>
    </subcellularLocation>
</comment>
<dbReference type="RefSeq" id="WP_125483636.1">
    <property type="nucleotide sequence ID" value="NZ_RSDW01000001.1"/>
</dbReference>
<feature type="transmembrane region" description="Helical" evidence="3">
    <location>
        <begin position="58"/>
        <end position="81"/>
    </location>
</feature>
<dbReference type="OrthoDB" id="9803495at2"/>
<protein>
    <recommendedName>
        <fullName evidence="2">Biotin transporter</fullName>
    </recommendedName>
</protein>
<feature type="transmembrane region" description="Helical" evidence="3">
    <location>
        <begin position="26"/>
        <end position="46"/>
    </location>
</feature>